<keyword evidence="12" id="KW-0349">Heme</keyword>
<evidence type="ECO:0000256" key="13">
    <source>
        <dbReference type="SAM" id="Coils"/>
    </source>
</evidence>
<evidence type="ECO:0000256" key="10">
    <source>
        <dbReference type="ARBA" id="ARBA00023012"/>
    </source>
</evidence>
<dbReference type="InterPro" id="IPR003660">
    <property type="entry name" value="HAMP_dom"/>
</dbReference>
<protein>
    <recommendedName>
        <fullName evidence="11">Circadian input-output histidine kinase CikA</fullName>
        <ecNumber evidence="4">2.7.13.3</ecNumber>
    </recommendedName>
</protein>
<keyword evidence="5" id="KW-0597">Phosphoprotein</keyword>
<evidence type="ECO:0000259" key="15">
    <source>
        <dbReference type="PROSITE" id="PS50109"/>
    </source>
</evidence>
<dbReference type="InterPro" id="IPR021796">
    <property type="entry name" value="Tll0287-like_dom"/>
</dbReference>
<evidence type="ECO:0000256" key="14">
    <source>
        <dbReference type="SAM" id="Phobius"/>
    </source>
</evidence>
<dbReference type="InterPro" id="IPR036097">
    <property type="entry name" value="HisK_dim/P_sf"/>
</dbReference>
<dbReference type="PROSITE" id="PS50885">
    <property type="entry name" value="HAMP"/>
    <property type="match status" value="1"/>
</dbReference>
<dbReference type="GO" id="GO:0046872">
    <property type="term" value="F:metal ion binding"/>
    <property type="evidence" value="ECO:0007669"/>
    <property type="project" value="UniProtKB-KW"/>
</dbReference>
<dbReference type="SUPFAM" id="SSF158472">
    <property type="entry name" value="HAMP domain-like"/>
    <property type="match status" value="1"/>
</dbReference>
<dbReference type="InterPro" id="IPR009056">
    <property type="entry name" value="Cyt_c-like_dom"/>
</dbReference>
<comment type="subcellular location">
    <subcellularLocation>
        <location evidence="2">Membrane</location>
    </subcellularLocation>
</comment>
<dbReference type="PANTHER" id="PTHR43711:SF26">
    <property type="entry name" value="SENSOR HISTIDINE KINASE RCSC"/>
    <property type="match status" value="1"/>
</dbReference>
<reference evidence="19" key="1">
    <citation type="submission" date="2016-10" db="EMBL/GenBank/DDBJ databases">
        <authorList>
            <person name="Varghese N."/>
            <person name="Submissions S."/>
        </authorList>
    </citation>
    <scope>NUCLEOTIDE SEQUENCE [LARGE SCALE GENOMIC DNA]</scope>
    <source>
        <strain evidence="19">DSM 8344</strain>
    </source>
</reference>
<dbReference type="Pfam" id="PF02518">
    <property type="entry name" value="HATPase_c"/>
    <property type="match status" value="1"/>
</dbReference>
<feature type="transmembrane region" description="Helical" evidence="14">
    <location>
        <begin position="14"/>
        <end position="36"/>
    </location>
</feature>
<dbReference type="InterPro" id="IPR003661">
    <property type="entry name" value="HisK_dim/P_dom"/>
</dbReference>
<dbReference type="InterPro" id="IPR005467">
    <property type="entry name" value="His_kinase_dom"/>
</dbReference>
<keyword evidence="9 12" id="KW-0408">Iron</keyword>
<keyword evidence="10" id="KW-0902">Two-component regulatory system</keyword>
<dbReference type="CDD" id="cd16922">
    <property type="entry name" value="HATPase_EvgS-ArcB-TorS-like"/>
    <property type="match status" value="1"/>
</dbReference>
<dbReference type="GO" id="GO:0020037">
    <property type="term" value="F:heme binding"/>
    <property type="evidence" value="ECO:0007669"/>
    <property type="project" value="InterPro"/>
</dbReference>
<name>A0A1G7ZA06_9FIRM</name>
<dbReference type="InterPro" id="IPR004358">
    <property type="entry name" value="Sig_transdc_His_kin-like_C"/>
</dbReference>
<dbReference type="EC" id="2.7.13.3" evidence="4"/>
<feature type="coiled-coil region" evidence="13">
    <location>
        <begin position="282"/>
        <end position="330"/>
    </location>
</feature>
<evidence type="ECO:0000313" key="18">
    <source>
        <dbReference type="EMBL" id="SDH05581.1"/>
    </source>
</evidence>
<feature type="domain" description="Histidine kinase" evidence="15">
    <location>
        <begin position="337"/>
        <end position="557"/>
    </location>
</feature>
<keyword evidence="14" id="KW-0472">Membrane</keyword>
<keyword evidence="6" id="KW-0808">Transferase</keyword>
<dbReference type="CDD" id="cd00082">
    <property type="entry name" value="HisKA"/>
    <property type="match status" value="1"/>
</dbReference>
<gene>
    <name evidence="18" type="ORF">SAMN05443529_10955</name>
</gene>
<dbReference type="Pfam" id="PF11845">
    <property type="entry name" value="Tll0287-like"/>
    <property type="match status" value="1"/>
</dbReference>
<keyword evidence="8 18" id="KW-0418">Kinase</keyword>
<dbReference type="EMBL" id="FNCP01000009">
    <property type="protein sequence ID" value="SDH05581.1"/>
    <property type="molecule type" value="Genomic_DNA"/>
</dbReference>
<keyword evidence="13" id="KW-0175">Coiled coil</keyword>
<evidence type="ECO:0000256" key="1">
    <source>
        <dbReference type="ARBA" id="ARBA00000085"/>
    </source>
</evidence>
<dbReference type="SMART" id="SM00387">
    <property type="entry name" value="HATPase_c"/>
    <property type="match status" value="1"/>
</dbReference>
<dbReference type="PRINTS" id="PR00344">
    <property type="entry name" value="BCTRLSENSOR"/>
</dbReference>
<evidence type="ECO:0000256" key="8">
    <source>
        <dbReference type="ARBA" id="ARBA00022777"/>
    </source>
</evidence>
<accession>A0A1G7ZA06</accession>
<dbReference type="OrthoDB" id="9780718at2"/>
<evidence type="ECO:0000256" key="11">
    <source>
        <dbReference type="ARBA" id="ARBA00074306"/>
    </source>
</evidence>
<evidence type="ECO:0000256" key="4">
    <source>
        <dbReference type="ARBA" id="ARBA00012438"/>
    </source>
</evidence>
<evidence type="ECO:0000313" key="19">
    <source>
        <dbReference type="Proteomes" id="UP000198656"/>
    </source>
</evidence>
<organism evidence="18 19">
    <name type="scientific">Desulfosporosinus hippei DSM 8344</name>
    <dbReference type="NCBI Taxonomy" id="1121419"/>
    <lineage>
        <taxon>Bacteria</taxon>
        <taxon>Bacillati</taxon>
        <taxon>Bacillota</taxon>
        <taxon>Clostridia</taxon>
        <taxon>Eubacteriales</taxon>
        <taxon>Desulfitobacteriaceae</taxon>
        <taxon>Desulfosporosinus</taxon>
    </lineage>
</organism>
<dbReference type="Pfam" id="PF00512">
    <property type="entry name" value="HisKA"/>
    <property type="match status" value="1"/>
</dbReference>
<keyword evidence="14" id="KW-0812">Transmembrane</keyword>
<keyword evidence="7 12" id="KW-0479">Metal-binding</keyword>
<proteinExistence type="inferred from homology"/>
<dbReference type="PANTHER" id="PTHR43711">
    <property type="entry name" value="TWO-COMPONENT HISTIDINE KINASE"/>
    <property type="match status" value="1"/>
</dbReference>
<evidence type="ECO:0000256" key="5">
    <source>
        <dbReference type="ARBA" id="ARBA00022553"/>
    </source>
</evidence>
<evidence type="ECO:0000256" key="6">
    <source>
        <dbReference type="ARBA" id="ARBA00022679"/>
    </source>
</evidence>
<evidence type="ECO:0000256" key="7">
    <source>
        <dbReference type="ARBA" id="ARBA00022723"/>
    </source>
</evidence>
<evidence type="ECO:0000259" key="16">
    <source>
        <dbReference type="PROSITE" id="PS50885"/>
    </source>
</evidence>
<keyword evidence="19" id="KW-1185">Reference proteome</keyword>
<dbReference type="RefSeq" id="WP_092332710.1">
    <property type="nucleotide sequence ID" value="NZ_FNCP01000009.1"/>
</dbReference>
<comment type="similarity">
    <text evidence="3">In the N-terminal section; belongs to the phytochrome family.</text>
</comment>
<dbReference type="PROSITE" id="PS50109">
    <property type="entry name" value="HIS_KIN"/>
    <property type="match status" value="1"/>
</dbReference>
<dbReference type="InterPro" id="IPR050736">
    <property type="entry name" value="Sensor_HK_Regulatory"/>
</dbReference>
<dbReference type="InterPro" id="IPR036890">
    <property type="entry name" value="HATPase_C_sf"/>
</dbReference>
<dbReference type="PROSITE" id="PS51007">
    <property type="entry name" value="CYTC"/>
    <property type="match status" value="1"/>
</dbReference>
<dbReference type="STRING" id="1121419.SAMN05443529_10955"/>
<dbReference type="AlphaFoldDB" id="A0A1G7ZA06"/>
<dbReference type="Gene3D" id="3.30.565.10">
    <property type="entry name" value="Histidine kinase-like ATPase, C-terminal domain"/>
    <property type="match status" value="1"/>
</dbReference>
<evidence type="ECO:0000256" key="12">
    <source>
        <dbReference type="PROSITE-ProRule" id="PRU00433"/>
    </source>
</evidence>
<dbReference type="Gene3D" id="1.10.287.130">
    <property type="match status" value="1"/>
</dbReference>
<dbReference type="Pfam" id="PF00672">
    <property type="entry name" value="HAMP"/>
    <property type="match status" value="1"/>
</dbReference>
<evidence type="ECO:0000259" key="17">
    <source>
        <dbReference type="PROSITE" id="PS51007"/>
    </source>
</evidence>
<dbReference type="FunFam" id="3.30.565.10:FF:000010">
    <property type="entry name" value="Sensor histidine kinase RcsC"/>
    <property type="match status" value="1"/>
</dbReference>
<evidence type="ECO:0000256" key="2">
    <source>
        <dbReference type="ARBA" id="ARBA00004370"/>
    </source>
</evidence>
<dbReference type="SMART" id="SM00388">
    <property type="entry name" value="HisKA"/>
    <property type="match status" value="1"/>
</dbReference>
<dbReference type="GO" id="GO:0000155">
    <property type="term" value="F:phosphorelay sensor kinase activity"/>
    <property type="evidence" value="ECO:0007669"/>
    <property type="project" value="InterPro"/>
</dbReference>
<feature type="transmembrane region" description="Helical" evidence="14">
    <location>
        <begin position="213"/>
        <end position="235"/>
    </location>
</feature>
<dbReference type="GO" id="GO:0016020">
    <property type="term" value="C:membrane"/>
    <property type="evidence" value="ECO:0007669"/>
    <property type="project" value="UniProtKB-SubCell"/>
</dbReference>
<dbReference type="CDD" id="cd06225">
    <property type="entry name" value="HAMP"/>
    <property type="match status" value="1"/>
</dbReference>
<dbReference type="Proteomes" id="UP000198656">
    <property type="component" value="Unassembled WGS sequence"/>
</dbReference>
<dbReference type="Gene3D" id="6.10.340.10">
    <property type="match status" value="1"/>
</dbReference>
<dbReference type="SMART" id="SM00304">
    <property type="entry name" value="HAMP"/>
    <property type="match status" value="1"/>
</dbReference>
<comment type="catalytic activity">
    <reaction evidence="1">
        <text>ATP + protein L-histidine = ADP + protein N-phospho-L-histidine.</text>
        <dbReference type="EC" id="2.7.13.3"/>
    </reaction>
</comment>
<evidence type="ECO:0000256" key="3">
    <source>
        <dbReference type="ARBA" id="ARBA00006402"/>
    </source>
</evidence>
<dbReference type="SUPFAM" id="SSF47384">
    <property type="entry name" value="Homodimeric domain of signal transducing histidine kinase"/>
    <property type="match status" value="1"/>
</dbReference>
<dbReference type="SUPFAM" id="SSF55874">
    <property type="entry name" value="ATPase domain of HSP90 chaperone/DNA topoisomerase II/histidine kinase"/>
    <property type="match status" value="1"/>
</dbReference>
<evidence type="ECO:0000256" key="9">
    <source>
        <dbReference type="ARBA" id="ARBA00023004"/>
    </source>
</evidence>
<dbReference type="InterPro" id="IPR003594">
    <property type="entry name" value="HATPase_dom"/>
</dbReference>
<sequence length="559" mass="62804">MQNSKFFGGVRDNLTFRFMLATVIIIITVMGIKFSWDYSEEKKQTERELIEKAQIISEQQKALMEFVAINQNKINYDSKGNFEFKHLSCSTVAMGVGMMLASETEYRINPTNLQYRNVLNAPDEFEIEGLTRLKENPSTTEYFAIKEEKGEMVFRYMSPLSIDENCLNCHGQPQGELDISGFAKEGLAIGDFAGALSLTMPMDIYMDNTKRSLFSNGFFSVILILVCVTGIYSLVTKMVTSSLGELEQAVAQVGAGKWDVNLTNLKAKGEIKRLTKHFQTMIEQLKDLYTNLELKVEQRTDELEKGNLLLQRHKQELEQVNLRLKESNLYKSEFLAVMSHELRTPLTSIMAFAELISVGIPPKDTKQQYYLKEVLQNSQILLRLINNILDLAKIEAGKDQLVLEVLDMTDIVASVESVIAPLAQSKELAFQVQVAPDVPLTKADPEKIRRVVENLAGNAVKFTEKGGRVGIQVQLDDLSKEIIIRVTDNGIGIREEYQAYIFEKFTQADSSSSRKYGGTGLGLALAKELVELHQGWIKVESRSGGGSTFIVGLPVWDIE</sequence>
<feature type="domain" description="HAMP" evidence="16">
    <location>
        <begin position="237"/>
        <end position="290"/>
    </location>
</feature>
<dbReference type="GO" id="GO:0009055">
    <property type="term" value="F:electron transfer activity"/>
    <property type="evidence" value="ECO:0007669"/>
    <property type="project" value="InterPro"/>
</dbReference>
<keyword evidence="14" id="KW-1133">Transmembrane helix</keyword>
<feature type="domain" description="Cytochrome c" evidence="17">
    <location>
        <begin position="145"/>
        <end position="282"/>
    </location>
</feature>